<organism evidence="1 2">
    <name type="scientific">Lasiosphaeria ovina</name>
    <dbReference type="NCBI Taxonomy" id="92902"/>
    <lineage>
        <taxon>Eukaryota</taxon>
        <taxon>Fungi</taxon>
        <taxon>Dikarya</taxon>
        <taxon>Ascomycota</taxon>
        <taxon>Pezizomycotina</taxon>
        <taxon>Sordariomycetes</taxon>
        <taxon>Sordariomycetidae</taxon>
        <taxon>Sordariales</taxon>
        <taxon>Lasiosphaeriaceae</taxon>
        <taxon>Lasiosphaeria</taxon>
    </lineage>
</organism>
<reference evidence="1" key="2">
    <citation type="submission" date="2023-06" db="EMBL/GenBank/DDBJ databases">
        <authorList>
            <consortium name="Lawrence Berkeley National Laboratory"/>
            <person name="Haridas S."/>
            <person name="Hensen N."/>
            <person name="Bonometti L."/>
            <person name="Westerberg I."/>
            <person name="Brannstrom I.O."/>
            <person name="Guillou S."/>
            <person name="Cros-Aarteil S."/>
            <person name="Calhoun S."/>
            <person name="Kuo A."/>
            <person name="Mondo S."/>
            <person name="Pangilinan J."/>
            <person name="Riley R."/>
            <person name="Labutti K."/>
            <person name="Andreopoulos B."/>
            <person name="Lipzen A."/>
            <person name="Chen C."/>
            <person name="Yanf M."/>
            <person name="Daum C."/>
            <person name="Ng V."/>
            <person name="Clum A."/>
            <person name="Steindorff A."/>
            <person name="Ohm R."/>
            <person name="Martin F."/>
            <person name="Silar P."/>
            <person name="Natvig D."/>
            <person name="Lalanne C."/>
            <person name="Gautier V."/>
            <person name="Ament-Velasquez S.L."/>
            <person name="Kruys A."/>
            <person name="Hutchinson M.I."/>
            <person name="Powell A.J."/>
            <person name="Barry K."/>
            <person name="Miller A.N."/>
            <person name="Grigoriev I.V."/>
            <person name="Debuchy R."/>
            <person name="Gladieux P."/>
            <person name="Thoren M.H."/>
            <person name="Johannesson H."/>
        </authorList>
    </citation>
    <scope>NUCLEOTIDE SEQUENCE</scope>
    <source>
        <strain evidence="1">CBS 958.72</strain>
    </source>
</reference>
<keyword evidence="2" id="KW-1185">Reference proteome</keyword>
<name>A0AAE0NDK8_9PEZI</name>
<sequence length="161" mass="17408">MRLFAPESALRSCPLSTERALCSAELPLWLAQGVPDQRPLGHLRTLVLSVWGTPAESAPHALVLDLQLGAGTSTFDLSAAVTIPDAPTKAAWGSVRHAPTPGKLITPRSGSYNIPLCHLPSLPKEAALALVHFHLLFFPQGRPLYHFNSSSVYSFCCRLVF</sequence>
<proteinExistence type="predicted"/>
<evidence type="ECO:0000313" key="1">
    <source>
        <dbReference type="EMBL" id="KAK3379409.1"/>
    </source>
</evidence>
<dbReference type="Proteomes" id="UP001287356">
    <property type="component" value="Unassembled WGS sequence"/>
</dbReference>
<evidence type="ECO:0000313" key="2">
    <source>
        <dbReference type="Proteomes" id="UP001287356"/>
    </source>
</evidence>
<accession>A0AAE0NDK8</accession>
<comment type="caution">
    <text evidence="1">The sequence shown here is derived from an EMBL/GenBank/DDBJ whole genome shotgun (WGS) entry which is preliminary data.</text>
</comment>
<gene>
    <name evidence="1" type="ORF">B0T24DRAFT_154812</name>
</gene>
<reference evidence="1" key="1">
    <citation type="journal article" date="2023" name="Mol. Phylogenet. Evol.">
        <title>Genome-scale phylogeny and comparative genomics of the fungal order Sordariales.</title>
        <authorList>
            <person name="Hensen N."/>
            <person name="Bonometti L."/>
            <person name="Westerberg I."/>
            <person name="Brannstrom I.O."/>
            <person name="Guillou S."/>
            <person name="Cros-Aarteil S."/>
            <person name="Calhoun S."/>
            <person name="Haridas S."/>
            <person name="Kuo A."/>
            <person name="Mondo S."/>
            <person name="Pangilinan J."/>
            <person name="Riley R."/>
            <person name="LaButti K."/>
            <person name="Andreopoulos B."/>
            <person name="Lipzen A."/>
            <person name="Chen C."/>
            <person name="Yan M."/>
            <person name="Daum C."/>
            <person name="Ng V."/>
            <person name="Clum A."/>
            <person name="Steindorff A."/>
            <person name="Ohm R.A."/>
            <person name="Martin F."/>
            <person name="Silar P."/>
            <person name="Natvig D.O."/>
            <person name="Lalanne C."/>
            <person name="Gautier V."/>
            <person name="Ament-Velasquez S.L."/>
            <person name="Kruys A."/>
            <person name="Hutchinson M.I."/>
            <person name="Powell A.J."/>
            <person name="Barry K."/>
            <person name="Miller A.N."/>
            <person name="Grigoriev I.V."/>
            <person name="Debuchy R."/>
            <person name="Gladieux P."/>
            <person name="Hiltunen Thoren M."/>
            <person name="Johannesson H."/>
        </authorList>
    </citation>
    <scope>NUCLEOTIDE SEQUENCE</scope>
    <source>
        <strain evidence="1">CBS 958.72</strain>
    </source>
</reference>
<dbReference type="AlphaFoldDB" id="A0AAE0NDK8"/>
<dbReference type="EMBL" id="JAULSN010000002">
    <property type="protein sequence ID" value="KAK3379409.1"/>
    <property type="molecule type" value="Genomic_DNA"/>
</dbReference>
<protein>
    <submittedName>
        <fullName evidence="1">Uncharacterized protein</fullName>
    </submittedName>
</protein>